<dbReference type="AlphaFoldDB" id="A0A368KZ80"/>
<evidence type="ECO:0000313" key="2">
    <source>
        <dbReference type="Proteomes" id="UP000252357"/>
    </source>
</evidence>
<sequence length="220" mass="22806">SNALTQSINVYRGKQSRIQWEQVAKAAAISSILNLAASSGGNRDTSTNSFDNGSMANAMGLTNSTNSFDNGSMARALNVNPSANQAGSTVVANSFLQNLASTTLNAAISRRALRGQGLGDPDALMQSVVYGTLGSSLSGLFYGGLGRSQPNQLDLVNPESDPSPNPWIRVMRSDDQQDDLIINRTDGSITGEYQASGGLTGRAVNAGPAGLGLNPGRSNL</sequence>
<organism evidence="1 2">
    <name type="scientific">Parvibium lacunae</name>
    <dbReference type="NCBI Taxonomy" id="1888893"/>
    <lineage>
        <taxon>Bacteria</taxon>
        <taxon>Pseudomonadati</taxon>
        <taxon>Pseudomonadota</taxon>
        <taxon>Betaproteobacteria</taxon>
        <taxon>Burkholderiales</taxon>
        <taxon>Alcaligenaceae</taxon>
        <taxon>Parvibium</taxon>
    </lineage>
</organism>
<feature type="non-terminal residue" evidence="1">
    <location>
        <position position="1"/>
    </location>
</feature>
<protein>
    <submittedName>
        <fullName evidence="1">Uncharacterized protein</fullName>
    </submittedName>
</protein>
<comment type="caution">
    <text evidence="1">The sequence shown here is derived from an EMBL/GenBank/DDBJ whole genome shotgun (WGS) entry which is preliminary data.</text>
</comment>
<dbReference type="EMBL" id="QPGB01000006">
    <property type="protein sequence ID" value="RCS56680.1"/>
    <property type="molecule type" value="Genomic_DNA"/>
</dbReference>
<dbReference type="Proteomes" id="UP000252357">
    <property type="component" value="Unassembled WGS sequence"/>
</dbReference>
<dbReference type="RefSeq" id="WP_158529704.1">
    <property type="nucleotide sequence ID" value="NZ_QPGB01000006.1"/>
</dbReference>
<name>A0A368KZ80_9BURK</name>
<proteinExistence type="predicted"/>
<evidence type="ECO:0000313" key="1">
    <source>
        <dbReference type="EMBL" id="RCS56680.1"/>
    </source>
</evidence>
<reference evidence="1 2" key="1">
    <citation type="journal article" date="2018" name="Int. J. Syst. Evol. Microbiol.">
        <title>Parvibium lacunae gen. nov., sp. nov., a new member of the family Alcaligenaceae isolated from a freshwater pond.</title>
        <authorList>
            <person name="Chen W.M."/>
            <person name="Xie P.B."/>
            <person name="Hsu M.Y."/>
            <person name="Sheu S.Y."/>
        </authorList>
    </citation>
    <scope>NUCLEOTIDE SEQUENCE [LARGE SCALE GENOMIC DNA]</scope>
    <source>
        <strain evidence="1 2">KMB9</strain>
    </source>
</reference>
<keyword evidence="2" id="KW-1185">Reference proteome</keyword>
<accession>A0A368KZ80</accession>
<gene>
    <name evidence="1" type="ORF">DU000_12035</name>
</gene>